<dbReference type="AlphaFoldDB" id="A0A8X6TJD6"/>
<comment type="caution">
    <text evidence="1">The sequence shown here is derived from an EMBL/GenBank/DDBJ whole genome shotgun (WGS) entry which is preliminary data.</text>
</comment>
<dbReference type="EMBL" id="BMAW01058551">
    <property type="protein sequence ID" value="GFT16812.1"/>
    <property type="molecule type" value="Genomic_DNA"/>
</dbReference>
<name>A0A8X6TJD6_NEPPI</name>
<sequence length="103" mass="11867">MSQHCRRPPHWTILVAQTSDRCKVSALPSASIVASVIHSTYPPTRSPDLTCIDYFFWGYLIAPDPITVTKFVLIMLRTLLLPSLQLMWKSRTCPVFWLMFNLQ</sequence>
<dbReference type="Proteomes" id="UP000887013">
    <property type="component" value="Unassembled WGS sequence"/>
</dbReference>
<dbReference type="OrthoDB" id="10613198at2759"/>
<protein>
    <submittedName>
        <fullName evidence="1">Uncharacterized protein</fullName>
    </submittedName>
</protein>
<gene>
    <name evidence="1" type="ORF">NPIL_436191</name>
</gene>
<evidence type="ECO:0000313" key="1">
    <source>
        <dbReference type="EMBL" id="GFT16812.1"/>
    </source>
</evidence>
<reference evidence="1" key="1">
    <citation type="submission" date="2020-08" db="EMBL/GenBank/DDBJ databases">
        <title>Multicomponent nature underlies the extraordinary mechanical properties of spider dragline silk.</title>
        <authorList>
            <person name="Kono N."/>
            <person name="Nakamura H."/>
            <person name="Mori M."/>
            <person name="Yoshida Y."/>
            <person name="Ohtoshi R."/>
            <person name="Malay A.D."/>
            <person name="Moran D.A.P."/>
            <person name="Tomita M."/>
            <person name="Numata K."/>
            <person name="Arakawa K."/>
        </authorList>
    </citation>
    <scope>NUCLEOTIDE SEQUENCE</scope>
</reference>
<accession>A0A8X6TJD6</accession>
<keyword evidence="2" id="KW-1185">Reference proteome</keyword>
<proteinExistence type="predicted"/>
<organism evidence="1 2">
    <name type="scientific">Nephila pilipes</name>
    <name type="common">Giant wood spider</name>
    <name type="synonym">Nephila maculata</name>
    <dbReference type="NCBI Taxonomy" id="299642"/>
    <lineage>
        <taxon>Eukaryota</taxon>
        <taxon>Metazoa</taxon>
        <taxon>Ecdysozoa</taxon>
        <taxon>Arthropoda</taxon>
        <taxon>Chelicerata</taxon>
        <taxon>Arachnida</taxon>
        <taxon>Araneae</taxon>
        <taxon>Araneomorphae</taxon>
        <taxon>Entelegynae</taxon>
        <taxon>Araneoidea</taxon>
        <taxon>Nephilidae</taxon>
        <taxon>Nephila</taxon>
    </lineage>
</organism>
<evidence type="ECO:0000313" key="2">
    <source>
        <dbReference type="Proteomes" id="UP000887013"/>
    </source>
</evidence>